<comment type="caution">
    <text evidence="2">The sequence shown here is derived from an EMBL/GenBank/DDBJ whole genome shotgun (WGS) entry which is preliminary data.</text>
</comment>
<evidence type="ECO:0000313" key="2">
    <source>
        <dbReference type="EMBL" id="KAF3431718.1"/>
    </source>
</evidence>
<sequence length="323" mass="34300">MARRVTVSVGKPNHASPQRGNPFRFGIRISRYPRELAVLNKSSAYVKVTEPSGINRWMLGGVGASRWNGGAPTTLTKYYNAKVHPRRSWLETTRRESLRNTRVECGKLGPLGKALPGCGLDGHAPRYNLIIELGPGLFGGRPPRPLNLVRLWPCKAGTTVQADATSLALVLGPAVLVLASSIASSKESLVCVGLFSRAVDGSSGWWSSLGSDSVEEISLVSPSSPSSSLGSGVRQESTIGAAKLESERIEELSSNPRFALGVRGSLSSAAIGGLARRCFFCGGDLSIVAAATESLGWVMIVPPGGPLLFWDGQTYRRNDLSGK</sequence>
<accession>A0A8K0DPB9</accession>
<proteinExistence type="predicted"/>
<keyword evidence="3" id="KW-1185">Reference proteome</keyword>
<protein>
    <submittedName>
        <fullName evidence="2">Uncharacterized protein</fullName>
    </submittedName>
</protein>
<dbReference type="Proteomes" id="UP000796880">
    <property type="component" value="Unassembled WGS sequence"/>
</dbReference>
<feature type="region of interest" description="Disordered" evidence="1">
    <location>
        <begin position="1"/>
        <end position="22"/>
    </location>
</feature>
<organism evidence="2 3">
    <name type="scientific">Rhamnella rubrinervis</name>
    <dbReference type="NCBI Taxonomy" id="2594499"/>
    <lineage>
        <taxon>Eukaryota</taxon>
        <taxon>Viridiplantae</taxon>
        <taxon>Streptophyta</taxon>
        <taxon>Embryophyta</taxon>
        <taxon>Tracheophyta</taxon>
        <taxon>Spermatophyta</taxon>
        <taxon>Magnoliopsida</taxon>
        <taxon>eudicotyledons</taxon>
        <taxon>Gunneridae</taxon>
        <taxon>Pentapetalae</taxon>
        <taxon>rosids</taxon>
        <taxon>fabids</taxon>
        <taxon>Rosales</taxon>
        <taxon>Rhamnaceae</taxon>
        <taxon>rhamnoid group</taxon>
        <taxon>Rhamneae</taxon>
        <taxon>Rhamnella</taxon>
    </lineage>
</organism>
<dbReference type="EMBL" id="VOIH02000012">
    <property type="protein sequence ID" value="KAF3431718.1"/>
    <property type="molecule type" value="Genomic_DNA"/>
</dbReference>
<evidence type="ECO:0000256" key="1">
    <source>
        <dbReference type="SAM" id="MobiDB-lite"/>
    </source>
</evidence>
<reference evidence="2" key="1">
    <citation type="submission" date="2020-03" db="EMBL/GenBank/DDBJ databases">
        <title>A high-quality chromosome-level genome assembly of a woody plant with both climbing and erect habits, Rhamnella rubrinervis.</title>
        <authorList>
            <person name="Lu Z."/>
            <person name="Yang Y."/>
            <person name="Zhu X."/>
            <person name="Sun Y."/>
        </authorList>
    </citation>
    <scope>NUCLEOTIDE SEQUENCE</scope>
    <source>
        <strain evidence="2">BYM</strain>
        <tissue evidence="2">Leaf</tissue>
    </source>
</reference>
<name>A0A8K0DPB9_9ROSA</name>
<gene>
    <name evidence="2" type="ORF">FNV43_RR26452</name>
</gene>
<dbReference type="AlphaFoldDB" id="A0A8K0DPB9"/>
<evidence type="ECO:0000313" key="3">
    <source>
        <dbReference type="Proteomes" id="UP000796880"/>
    </source>
</evidence>